<dbReference type="Pfam" id="PF13286">
    <property type="entry name" value="HD_assoc"/>
    <property type="match status" value="1"/>
</dbReference>
<keyword evidence="1" id="KW-0378">Hydrolase</keyword>
<dbReference type="InterPro" id="IPR006674">
    <property type="entry name" value="HD_domain"/>
</dbReference>
<dbReference type="PROSITE" id="PS51831">
    <property type="entry name" value="HD"/>
    <property type="match status" value="1"/>
</dbReference>
<evidence type="ECO:0000259" key="3">
    <source>
        <dbReference type="PROSITE" id="PS51831"/>
    </source>
</evidence>
<dbReference type="InterPro" id="IPR051094">
    <property type="entry name" value="Diverse_Catalytic_Enzymes"/>
</dbReference>
<keyword evidence="5" id="KW-1185">Reference proteome</keyword>
<dbReference type="InterPro" id="IPR026875">
    <property type="entry name" value="PHydrolase_assoc_dom"/>
</dbReference>
<dbReference type="PANTHER" id="PTHR35795:SF1">
    <property type="entry name" value="BIS(5'-NUCLEOSYL)-TETRAPHOSPHATASE, SYMMETRICAL"/>
    <property type="match status" value="1"/>
</dbReference>
<organism evidence="4 5">
    <name type="scientific">Anaeromyxobacter oryzae</name>
    <dbReference type="NCBI Taxonomy" id="2918170"/>
    <lineage>
        <taxon>Bacteria</taxon>
        <taxon>Pseudomonadati</taxon>
        <taxon>Myxococcota</taxon>
        <taxon>Myxococcia</taxon>
        <taxon>Myxococcales</taxon>
        <taxon>Cystobacterineae</taxon>
        <taxon>Anaeromyxobacteraceae</taxon>
        <taxon>Anaeromyxobacter</taxon>
    </lineage>
</organism>
<dbReference type="Pfam" id="PF01966">
    <property type="entry name" value="HD"/>
    <property type="match status" value="1"/>
</dbReference>
<evidence type="ECO:0000313" key="5">
    <source>
        <dbReference type="Proteomes" id="UP001162891"/>
    </source>
</evidence>
<dbReference type="SUPFAM" id="SSF109604">
    <property type="entry name" value="HD-domain/PDEase-like"/>
    <property type="match status" value="1"/>
</dbReference>
<dbReference type="SMART" id="SM00471">
    <property type="entry name" value="HDc"/>
    <property type="match status" value="1"/>
</dbReference>
<evidence type="ECO:0000313" key="4">
    <source>
        <dbReference type="EMBL" id="BDG01873.1"/>
    </source>
</evidence>
<evidence type="ECO:0000256" key="2">
    <source>
        <dbReference type="SAM" id="MobiDB-lite"/>
    </source>
</evidence>
<dbReference type="PANTHER" id="PTHR35795">
    <property type="entry name" value="SLR1885 PROTEIN"/>
    <property type="match status" value="1"/>
</dbReference>
<evidence type="ECO:0000256" key="1">
    <source>
        <dbReference type="ARBA" id="ARBA00022801"/>
    </source>
</evidence>
<dbReference type="Proteomes" id="UP001162891">
    <property type="component" value="Chromosome"/>
</dbReference>
<dbReference type="NCBIfam" id="NF002327">
    <property type="entry name" value="PRK01286.1-2"/>
    <property type="match status" value="1"/>
</dbReference>
<feature type="compositionally biased region" description="Basic and acidic residues" evidence="2">
    <location>
        <begin position="28"/>
        <end position="43"/>
    </location>
</feature>
<proteinExistence type="predicted"/>
<name>A0ABM7WQY8_9BACT</name>
<dbReference type="RefSeq" id="WP_248358800.1">
    <property type="nucleotide sequence ID" value="NZ_AP025591.1"/>
</dbReference>
<dbReference type="InterPro" id="IPR003607">
    <property type="entry name" value="HD/PDEase_dom"/>
</dbReference>
<dbReference type="EMBL" id="AP025591">
    <property type="protein sequence ID" value="BDG01873.1"/>
    <property type="molecule type" value="Genomic_DNA"/>
</dbReference>
<dbReference type="CDD" id="cd00077">
    <property type="entry name" value="HDc"/>
    <property type="match status" value="1"/>
</dbReference>
<reference evidence="5" key="1">
    <citation type="journal article" date="2022" name="Int. J. Syst. Evol. Microbiol.">
        <title>Anaeromyxobacter oryzae sp. nov., Anaeromyxobacter diazotrophicus sp. nov. and Anaeromyxobacter paludicola sp. nov., isolated from paddy soils.</title>
        <authorList>
            <person name="Itoh H."/>
            <person name="Xu Z."/>
            <person name="Mise K."/>
            <person name="Masuda Y."/>
            <person name="Ushijima N."/>
            <person name="Hayakawa C."/>
            <person name="Shiratori Y."/>
            <person name="Senoo K."/>
        </authorList>
    </citation>
    <scope>NUCLEOTIDE SEQUENCE [LARGE SCALE GENOMIC DNA]</scope>
    <source>
        <strain evidence="5">Red232</strain>
    </source>
</reference>
<sequence>MRGSIREMLEALEDETLHPRAARSSRSRGRERPEEPDVERPVFQRDRDRLIHCKAFRRLAGKTQVFLAPRGDHYRTRLTHTLEVAQVARSIARALRLNEMLVEAIVMGHDLGHTPFGHAGERVLNEVVPGGFHHVVQSVRVVEVLENDGRGLNLTAEVRDGILRHSKGRGNVLLRGSGEKALTLEAEIVRIADIVAYVNHDLDDALRAGLFGADDVPAGIRRVLGDSRSAWFRTLVHDVIHGSDLDGGGHIEMTPDVHAALLALRDFLYARVYENPVVHDEFVKAQRILRDLWVWCLEDPARLAARYGVVRRDGEPVERAVTDWLSGMTDRFALATWQELFFPRPWGLV</sequence>
<accession>A0ABM7WQY8</accession>
<protein>
    <submittedName>
        <fullName evidence="4">Deoxyguanosinetriphosphate triphosphohydrolase-like protein</fullName>
    </submittedName>
</protein>
<feature type="domain" description="HD" evidence="3">
    <location>
        <begin position="77"/>
        <end position="198"/>
    </location>
</feature>
<feature type="region of interest" description="Disordered" evidence="2">
    <location>
        <begin position="1"/>
        <end position="43"/>
    </location>
</feature>
<gene>
    <name evidence="4" type="ORF">AMOR_08690</name>
</gene>
<dbReference type="Gene3D" id="1.10.3210.10">
    <property type="entry name" value="Hypothetical protein af1432"/>
    <property type="match status" value="1"/>
</dbReference>